<keyword evidence="7" id="KW-1185">Reference proteome</keyword>
<feature type="compositionally biased region" description="Basic and acidic residues" evidence="4">
    <location>
        <begin position="89"/>
        <end position="99"/>
    </location>
</feature>
<dbReference type="PROSITE" id="PS01031">
    <property type="entry name" value="SHSP"/>
    <property type="match status" value="1"/>
</dbReference>
<evidence type="ECO:0000259" key="5">
    <source>
        <dbReference type="PROSITE" id="PS01031"/>
    </source>
</evidence>
<dbReference type="Proteomes" id="UP000887226">
    <property type="component" value="Unassembled WGS sequence"/>
</dbReference>
<dbReference type="InterPro" id="IPR002068">
    <property type="entry name" value="A-crystallin/Hsp20_dom"/>
</dbReference>
<evidence type="ECO:0000256" key="4">
    <source>
        <dbReference type="SAM" id="MobiDB-lite"/>
    </source>
</evidence>
<proteinExistence type="inferred from homology"/>
<evidence type="ECO:0000256" key="3">
    <source>
        <dbReference type="RuleBase" id="RU003616"/>
    </source>
</evidence>
<dbReference type="SUPFAM" id="SSF49764">
    <property type="entry name" value="HSP20-like chaperones"/>
    <property type="match status" value="1"/>
</dbReference>
<dbReference type="OrthoDB" id="1431247at2759"/>
<dbReference type="CDD" id="cd06464">
    <property type="entry name" value="ACD_sHsps-like"/>
    <property type="match status" value="1"/>
</dbReference>
<name>A0A9P7ZA79_9HELO</name>
<gene>
    <name evidence="6" type="ORF">BJ878DRAFT_412751</name>
</gene>
<accession>A0A9P7ZA79</accession>
<feature type="domain" description="SHSP" evidence="5">
    <location>
        <begin position="8"/>
        <end position="153"/>
    </location>
</feature>
<sequence>MADDIKITKSKVFVPKFDVVDTDDAYELDGELSGVAQHDISLEFIDAVTLFITGHTKSHTESTGDLQNLYKHPSVEDDDEGGIPVSRSPKRESKGKGDTKQLIMERTVGEFARMFTSPVHVNQDAVTARVRNVVASIVVPKMVKNPRRKIVIR</sequence>
<comment type="caution">
    <text evidence="6">The sequence shown here is derived from an EMBL/GenBank/DDBJ whole genome shotgun (WGS) entry which is preliminary data.</text>
</comment>
<dbReference type="Pfam" id="PF00011">
    <property type="entry name" value="HSP20"/>
    <property type="match status" value="1"/>
</dbReference>
<organism evidence="6 7">
    <name type="scientific">Calycina marina</name>
    <dbReference type="NCBI Taxonomy" id="1763456"/>
    <lineage>
        <taxon>Eukaryota</taxon>
        <taxon>Fungi</taxon>
        <taxon>Dikarya</taxon>
        <taxon>Ascomycota</taxon>
        <taxon>Pezizomycotina</taxon>
        <taxon>Leotiomycetes</taxon>
        <taxon>Helotiales</taxon>
        <taxon>Pezizellaceae</taxon>
        <taxon>Calycina</taxon>
    </lineage>
</organism>
<protein>
    <submittedName>
        <fullName evidence="6">HSP20-like chaperone</fullName>
    </submittedName>
</protein>
<reference evidence="6" key="1">
    <citation type="journal article" date="2021" name="IMA Fungus">
        <title>Genomic characterization of three marine fungi, including Emericellopsis atlantica sp. nov. with signatures of a generalist lifestyle and marine biomass degradation.</title>
        <authorList>
            <person name="Hagestad O.C."/>
            <person name="Hou L."/>
            <person name="Andersen J.H."/>
            <person name="Hansen E.H."/>
            <person name="Altermark B."/>
            <person name="Li C."/>
            <person name="Kuhnert E."/>
            <person name="Cox R.J."/>
            <person name="Crous P.W."/>
            <person name="Spatafora J.W."/>
            <person name="Lail K."/>
            <person name="Amirebrahimi M."/>
            <person name="Lipzen A."/>
            <person name="Pangilinan J."/>
            <person name="Andreopoulos W."/>
            <person name="Hayes R.D."/>
            <person name="Ng V."/>
            <person name="Grigoriev I.V."/>
            <person name="Jackson S.A."/>
            <person name="Sutton T.D.S."/>
            <person name="Dobson A.D.W."/>
            <person name="Rama T."/>
        </authorList>
    </citation>
    <scope>NUCLEOTIDE SEQUENCE</scope>
    <source>
        <strain evidence="6">TRa3180A</strain>
    </source>
</reference>
<dbReference type="AlphaFoldDB" id="A0A9P7ZA79"/>
<dbReference type="EMBL" id="MU253749">
    <property type="protein sequence ID" value="KAG9248423.1"/>
    <property type="molecule type" value="Genomic_DNA"/>
</dbReference>
<feature type="region of interest" description="Disordered" evidence="4">
    <location>
        <begin position="57"/>
        <end position="100"/>
    </location>
</feature>
<dbReference type="InterPro" id="IPR031107">
    <property type="entry name" value="Small_HSP"/>
</dbReference>
<evidence type="ECO:0000313" key="7">
    <source>
        <dbReference type="Proteomes" id="UP000887226"/>
    </source>
</evidence>
<dbReference type="InterPro" id="IPR008978">
    <property type="entry name" value="HSP20-like_chaperone"/>
</dbReference>
<keyword evidence="1" id="KW-0346">Stress response</keyword>
<comment type="similarity">
    <text evidence="2 3">Belongs to the small heat shock protein (HSP20) family.</text>
</comment>
<dbReference type="PANTHER" id="PTHR11527">
    <property type="entry name" value="HEAT-SHOCK PROTEIN 20 FAMILY MEMBER"/>
    <property type="match status" value="1"/>
</dbReference>
<evidence type="ECO:0000256" key="1">
    <source>
        <dbReference type="ARBA" id="ARBA00023016"/>
    </source>
</evidence>
<evidence type="ECO:0000313" key="6">
    <source>
        <dbReference type="EMBL" id="KAG9248423.1"/>
    </source>
</evidence>
<evidence type="ECO:0000256" key="2">
    <source>
        <dbReference type="PROSITE-ProRule" id="PRU00285"/>
    </source>
</evidence>
<dbReference type="Gene3D" id="2.60.40.790">
    <property type="match status" value="1"/>
</dbReference>